<feature type="transmembrane region" description="Helical" evidence="1">
    <location>
        <begin position="177"/>
        <end position="197"/>
    </location>
</feature>
<feature type="transmembrane region" description="Helical" evidence="1">
    <location>
        <begin position="204"/>
        <end position="229"/>
    </location>
</feature>
<accession>A0A3P8L2J1</accession>
<keyword evidence="1" id="KW-1133">Transmembrane helix</keyword>
<protein>
    <recommendedName>
        <fullName evidence="4">Integral membrane protein</fullName>
    </recommendedName>
</protein>
<feature type="transmembrane region" description="Helical" evidence="1">
    <location>
        <begin position="261"/>
        <end position="282"/>
    </location>
</feature>
<evidence type="ECO:0000313" key="2">
    <source>
        <dbReference type="EMBL" id="VDR39095.1"/>
    </source>
</evidence>
<evidence type="ECO:0008006" key="4">
    <source>
        <dbReference type="Google" id="ProtNLM"/>
    </source>
</evidence>
<organism evidence="2 3">
    <name type="scientific">Tsukamurella paurometabola</name>
    <name type="common">Corynebacterium paurometabolum</name>
    <dbReference type="NCBI Taxonomy" id="2061"/>
    <lineage>
        <taxon>Bacteria</taxon>
        <taxon>Bacillati</taxon>
        <taxon>Actinomycetota</taxon>
        <taxon>Actinomycetes</taxon>
        <taxon>Mycobacteriales</taxon>
        <taxon>Tsukamurellaceae</taxon>
        <taxon>Tsukamurella</taxon>
    </lineage>
</organism>
<sequence length="290" mass="30569">MAVRSLTAFLLVLVAIAATFVAVPAAWAKNTVLDRAEFTKLMEPLGRDPSVQDAMAQEIAQQVQRLLTEQGDARPPLEAITPYVSTYVHGPQFPGAFTEAVGQVHTWLLVRPTAEQRLRGATTAEIDLAPMIRDVAAANNVKVTVPERVTIDLSGTGANRDLFRAGRYASIADTIRSAAWIAPLTALAAALLALLAAHRRGFMMFYLGLGVAVAAGVTWMLCVAAPSYVTSRSGTGGLSPVVDAALGQVTKSLTPWIVTEAAIGGALALLGLIFGGLGAVAARRAERRAW</sequence>
<gene>
    <name evidence="2" type="ORF">NCTC10741_02231</name>
</gene>
<name>A0A3P8L2J1_TSUPA</name>
<reference evidence="2 3" key="1">
    <citation type="submission" date="2018-12" db="EMBL/GenBank/DDBJ databases">
        <authorList>
            <consortium name="Pathogen Informatics"/>
        </authorList>
    </citation>
    <scope>NUCLEOTIDE SEQUENCE [LARGE SCALE GENOMIC DNA]</scope>
    <source>
        <strain evidence="2 3">NCTC10741</strain>
    </source>
</reference>
<dbReference type="Proteomes" id="UP000271626">
    <property type="component" value="Chromosome"/>
</dbReference>
<dbReference type="EMBL" id="LR131273">
    <property type="protein sequence ID" value="VDR39095.1"/>
    <property type="molecule type" value="Genomic_DNA"/>
</dbReference>
<keyword evidence="1" id="KW-0812">Transmembrane</keyword>
<proteinExistence type="predicted"/>
<dbReference type="AlphaFoldDB" id="A0A3P8L2J1"/>
<keyword evidence="1" id="KW-0472">Membrane</keyword>
<evidence type="ECO:0000313" key="3">
    <source>
        <dbReference type="Proteomes" id="UP000271626"/>
    </source>
</evidence>
<evidence type="ECO:0000256" key="1">
    <source>
        <dbReference type="SAM" id="Phobius"/>
    </source>
</evidence>